<evidence type="ECO:0000313" key="2">
    <source>
        <dbReference type="Proteomes" id="UP000003639"/>
    </source>
</evidence>
<gene>
    <name evidence="1" type="ORF">BACCAP_01219</name>
</gene>
<evidence type="ECO:0000313" key="1">
    <source>
        <dbReference type="EMBL" id="EDN00867.1"/>
    </source>
</evidence>
<reference evidence="1 2" key="1">
    <citation type="submission" date="2007-04" db="EMBL/GenBank/DDBJ databases">
        <authorList>
            <person name="Fulton L."/>
            <person name="Clifton S."/>
            <person name="Fulton B."/>
            <person name="Xu J."/>
            <person name="Minx P."/>
            <person name="Pepin K.H."/>
            <person name="Johnson M."/>
            <person name="Thiruvilangam P."/>
            <person name="Bhonagiri V."/>
            <person name="Nash W.E."/>
            <person name="Mardis E.R."/>
            <person name="Wilson R.K."/>
        </authorList>
    </citation>
    <scope>NUCLEOTIDE SEQUENCE [LARGE SCALE GENOMIC DNA]</scope>
    <source>
        <strain evidence="1 2">ATCC 29799</strain>
    </source>
</reference>
<accession>A6NSP0</accession>
<comment type="caution">
    <text evidence="1">The sequence shown here is derived from an EMBL/GenBank/DDBJ whole genome shotgun (WGS) entry which is preliminary data.</text>
</comment>
<reference evidence="1 2" key="2">
    <citation type="submission" date="2007-06" db="EMBL/GenBank/DDBJ databases">
        <title>Draft genome sequence of Pseudoflavonifractor capillosus ATCC 29799.</title>
        <authorList>
            <person name="Sudarsanam P."/>
            <person name="Ley R."/>
            <person name="Guruge J."/>
            <person name="Turnbaugh P.J."/>
            <person name="Mahowald M."/>
            <person name="Liep D."/>
            <person name="Gordon J."/>
        </authorList>
    </citation>
    <scope>NUCLEOTIDE SEQUENCE [LARGE SCALE GENOMIC DNA]</scope>
    <source>
        <strain evidence="1 2">ATCC 29799</strain>
    </source>
</reference>
<sequence>MIAKIELYERCLFNPGPVVPNRFCILIIAPSNDKIK</sequence>
<dbReference type="STRING" id="411467.BACCAP_01219"/>
<dbReference type="EMBL" id="AAXG02000009">
    <property type="protein sequence ID" value="EDN00867.1"/>
    <property type="molecule type" value="Genomic_DNA"/>
</dbReference>
<name>A6NSP0_9FIRM</name>
<protein>
    <submittedName>
        <fullName evidence="1">Uncharacterized protein</fullName>
    </submittedName>
</protein>
<dbReference type="AlphaFoldDB" id="A6NSP0"/>
<keyword evidence="2" id="KW-1185">Reference proteome</keyword>
<proteinExistence type="predicted"/>
<dbReference type="Proteomes" id="UP000003639">
    <property type="component" value="Unassembled WGS sequence"/>
</dbReference>
<organism evidence="1 2">
    <name type="scientific">Pseudoflavonifractor capillosus ATCC 29799</name>
    <dbReference type="NCBI Taxonomy" id="411467"/>
    <lineage>
        <taxon>Bacteria</taxon>
        <taxon>Bacillati</taxon>
        <taxon>Bacillota</taxon>
        <taxon>Clostridia</taxon>
        <taxon>Eubacteriales</taxon>
        <taxon>Oscillospiraceae</taxon>
        <taxon>Pseudoflavonifractor</taxon>
    </lineage>
</organism>